<evidence type="ECO:0000259" key="23">
    <source>
        <dbReference type="PROSITE" id="PS50011"/>
    </source>
</evidence>
<dbReference type="EC" id="2.7.11.1" evidence="3"/>
<dbReference type="Gene3D" id="1.10.510.10">
    <property type="entry name" value="Transferase(Phosphotransferase) domain 1"/>
    <property type="match status" value="1"/>
</dbReference>
<dbReference type="InterPro" id="IPR008266">
    <property type="entry name" value="Tyr_kinase_AS"/>
</dbReference>
<accession>A0A803LGM3</accession>
<dbReference type="InterPro" id="IPR051716">
    <property type="entry name" value="Plant_RL_S/T_kinase"/>
</dbReference>
<dbReference type="Pfam" id="PF00069">
    <property type="entry name" value="Pkinase"/>
    <property type="match status" value="1"/>
</dbReference>
<dbReference type="Gene3D" id="3.30.200.20">
    <property type="entry name" value="Phosphorylase Kinase, domain 1"/>
    <property type="match status" value="1"/>
</dbReference>
<dbReference type="EnsemblPlants" id="AUR62013120-RA">
    <property type="protein sequence ID" value="AUR62013120-RA:cds"/>
    <property type="gene ID" value="AUR62013120"/>
</dbReference>
<keyword evidence="6" id="KW-0433">Leucine-rich repeat</keyword>
<evidence type="ECO:0000256" key="4">
    <source>
        <dbReference type="ARBA" id="ARBA00022527"/>
    </source>
</evidence>
<evidence type="ECO:0000256" key="7">
    <source>
        <dbReference type="ARBA" id="ARBA00022679"/>
    </source>
</evidence>
<keyword evidence="15 22" id="KW-0472">Membrane</keyword>
<dbReference type="Proteomes" id="UP000596660">
    <property type="component" value="Unplaced"/>
</dbReference>
<feature type="binding site" evidence="20">
    <location>
        <position position="525"/>
    </location>
    <ligand>
        <name>ATP</name>
        <dbReference type="ChEBI" id="CHEBI:30616"/>
    </ligand>
</feature>
<evidence type="ECO:0000256" key="9">
    <source>
        <dbReference type="ARBA" id="ARBA00022729"/>
    </source>
</evidence>
<evidence type="ECO:0000256" key="17">
    <source>
        <dbReference type="ARBA" id="ARBA00023180"/>
    </source>
</evidence>
<organism evidence="24 25">
    <name type="scientific">Chenopodium quinoa</name>
    <name type="common">Quinoa</name>
    <dbReference type="NCBI Taxonomy" id="63459"/>
    <lineage>
        <taxon>Eukaryota</taxon>
        <taxon>Viridiplantae</taxon>
        <taxon>Streptophyta</taxon>
        <taxon>Embryophyta</taxon>
        <taxon>Tracheophyta</taxon>
        <taxon>Spermatophyta</taxon>
        <taxon>Magnoliopsida</taxon>
        <taxon>eudicotyledons</taxon>
        <taxon>Gunneridae</taxon>
        <taxon>Pentapetalae</taxon>
        <taxon>Caryophyllales</taxon>
        <taxon>Chenopodiaceae</taxon>
        <taxon>Chenopodioideae</taxon>
        <taxon>Atripliceae</taxon>
        <taxon>Chenopodium</taxon>
    </lineage>
</organism>
<dbReference type="PANTHER" id="PTHR48053">
    <property type="entry name" value="LEUCINE RICH REPEAT FAMILY PROTEIN, EXPRESSED"/>
    <property type="match status" value="1"/>
</dbReference>
<protein>
    <recommendedName>
        <fullName evidence="3">non-specific serine/threonine protein kinase</fullName>
        <ecNumber evidence="3">2.7.11.1</ecNumber>
    </recommendedName>
</protein>
<dbReference type="FunFam" id="3.30.200.20:FF:000309">
    <property type="entry name" value="Leucine-rich repeat receptor protein kinase MSP1"/>
    <property type="match status" value="1"/>
</dbReference>
<keyword evidence="16" id="KW-0675">Receptor</keyword>
<dbReference type="InterPro" id="IPR003591">
    <property type="entry name" value="Leu-rich_rpt_typical-subtyp"/>
</dbReference>
<dbReference type="PRINTS" id="PR00019">
    <property type="entry name" value="LEURICHRPT"/>
</dbReference>
<dbReference type="PROSITE" id="PS50011">
    <property type="entry name" value="PROTEIN_KINASE_DOM"/>
    <property type="match status" value="1"/>
</dbReference>
<feature type="domain" description="Protein kinase" evidence="23">
    <location>
        <begin position="496"/>
        <end position="785"/>
    </location>
</feature>
<dbReference type="Pfam" id="PF13855">
    <property type="entry name" value="LRR_8"/>
    <property type="match status" value="1"/>
</dbReference>
<dbReference type="InterPro" id="IPR017441">
    <property type="entry name" value="Protein_kinase_ATP_BS"/>
</dbReference>
<evidence type="ECO:0000256" key="15">
    <source>
        <dbReference type="ARBA" id="ARBA00023136"/>
    </source>
</evidence>
<dbReference type="FunFam" id="3.80.10.10:FF:000383">
    <property type="entry name" value="Leucine-rich repeat receptor protein kinase EMS1"/>
    <property type="match status" value="1"/>
</dbReference>
<comment type="subcellular location">
    <subcellularLocation>
        <location evidence="1">Cell membrane</location>
    </subcellularLocation>
    <subcellularLocation>
        <location evidence="2">Membrane</location>
        <topology evidence="2">Single-pass type I membrane protein</topology>
    </subcellularLocation>
</comment>
<evidence type="ECO:0000256" key="16">
    <source>
        <dbReference type="ARBA" id="ARBA00023170"/>
    </source>
</evidence>
<keyword evidence="17" id="KW-0325">Glycoprotein</keyword>
<dbReference type="AlphaFoldDB" id="A0A803LGM3"/>
<keyword evidence="7" id="KW-0808">Transferase</keyword>
<dbReference type="PROSITE" id="PS51450">
    <property type="entry name" value="LRR"/>
    <property type="match status" value="1"/>
</dbReference>
<keyword evidence="8 22" id="KW-0812">Transmembrane</keyword>
<dbReference type="Gene3D" id="3.80.10.10">
    <property type="entry name" value="Ribonuclease Inhibitor"/>
    <property type="match status" value="2"/>
</dbReference>
<evidence type="ECO:0000256" key="11">
    <source>
        <dbReference type="ARBA" id="ARBA00022741"/>
    </source>
</evidence>
<keyword evidence="13 20" id="KW-0067">ATP-binding</keyword>
<dbReference type="GO" id="GO:0004674">
    <property type="term" value="F:protein serine/threonine kinase activity"/>
    <property type="evidence" value="ECO:0007669"/>
    <property type="project" value="UniProtKB-KW"/>
</dbReference>
<keyword evidence="9" id="KW-0732">Signal</keyword>
<keyword evidence="25" id="KW-1185">Reference proteome</keyword>
<evidence type="ECO:0000256" key="8">
    <source>
        <dbReference type="ARBA" id="ARBA00022692"/>
    </source>
</evidence>
<keyword evidence="12" id="KW-0418">Kinase</keyword>
<dbReference type="PROSITE" id="PS00107">
    <property type="entry name" value="PROTEIN_KINASE_ATP"/>
    <property type="match status" value="1"/>
</dbReference>
<keyword evidence="11 20" id="KW-0547">Nucleotide-binding</keyword>
<dbReference type="Gramene" id="AUR62013120-RA">
    <property type="protein sequence ID" value="AUR62013120-RA:cds"/>
    <property type="gene ID" value="AUR62013120"/>
</dbReference>
<evidence type="ECO:0000256" key="12">
    <source>
        <dbReference type="ARBA" id="ARBA00022777"/>
    </source>
</evidence>
<evidence type="ECO:0000256" key="3">
    <source>
        <dbReference type="ARBA" id="ARBA00012513"/>
    </source>
</evidence>
<evidence type="ECO:0000256" key="14">
    <source>
        <dbReference type="ARBA" id="ARBA00022989"/>
    </source>
</evidence>
<dbReference type="PANTHER" id="PTHR48053:SF22">
    <property type="entry name" value="MDIS1-INTERACTING RECEPTOR LIKE KINASE 2-LIKE"/>
    <property type="match status" value="1"/>
</dbReference>
<evidence type="ECO:0000256" key="13">
    <source>
        <dbReference type="ARBA" id="ARBA00022840"/>
    </source>
</evidence>
<dbReference type="Pfam" id="PF00560">
    <property type="entry name" value="LRR_1"/>
    <property type="match status" value="5"/>
</dbReference>
<dbReference type="SUPFAM" id="SSF52047">
    <property type="entry name" value="RNI-like"/>
    <property type="match status" value="1"/>
</dbReference>
<evidence type="ECO:0000313" key="25">
    <source>
        <dbReference type="Proteomes" id="UP000596660"/>
    </source>
</evidence>
<evidence type="ECO:0000256" key="22">
    <source>
        <dbReference type="SAM" id="Phobius"/>
    </source>
</evidence>
<evidence type="ECO:0000256" key="21">
    <source>
        <dbReference type="SAM" id="MobiDB-lite"/>
    </source>
</evidence>
<dbReference type="GO" id="GO:0005886">
    <property type="term" value="C:plasma membrane"/>
    <property type="evidence" value="ECO:0007669"/>
    <property type="project" value="UniProtKB-SubCell"/>
</dbReference>
<evidence type="ECO:0000256" key="2">
    <source>
        <dbReference type="ARBA" id="ARBA00004479"/>
    </source>
</evidence>
<evidence type="ECO:0000313" key="24">
    <source>
        <dbReference type="EnsemblPlants" id="AUR62013120-RA:cds"/>
    </source>
</evidence>
<evidence type="ECO:0000256" key="18">
    <source>
        <dbReference type="ARBA" id="ARBA00047899"/>
    </source>
</evidence>
<dbReference type="OMA" id="HEESTIA"/>
<feature type="region of interest" description="Disordered" evidence="21">
    <location>
        <begin position="804"/>
        <end position="826"/>
    </location>
</feature>
<dbReference type="FunFam" id="3.80.10.10:FF:000177">
    <property type="entry name" value="Leucine-rich repeat receptor-like serine/threonine-protein kinase At1g17230"/>
    <property type="match status" value="1"/>
</dbReference>
<dbReference type="SMART" id="SM00369">
    <property type="entry name" value="LRR_TYP"/>
    <property type="match status" value="4"/>
</dbReference>
<comment type="catalytic activity">
    <reaction evidence="18">
        <text>L-threonyl-[protein] + ATP = O-phospho-L-threonyl-[protein] + ADP + H(+)</text>
        <dbReference type="Rhea" id="RHEA:46608"/>
        <dbReference type="Rhea" id="RHEA-COMP:11060"/>
        <dbReference type="Rhea" id="RHEA-COMP:11605"/>
        <dbReference type="ChEBI" id="CHEBI:15378"/>
        <dbReference type="ChEBI" id="CHEBI:30013"/>
        <dbReference type="ChEBI" id="CHEBI:30616"/>
        <dbReference type="ChEBI" id="CHEBI:61977"/>
        <dbReference type="ChEBI" id="CHEBI:456216"/>
        <dbReference type="EC" id="2.7.11.1"/>
    </reaction>
</comment>
<sequence>MQISKKQKLSSNGSRACIVITSHFCHLGHFRVPRKTAMLSIHAIGLELVVKMVMLQGHIPSSLGNLTSLSLLNLGNNRFVGTIPPELGNMVSLKELRINLNNLTGPIPPSIGNLRGLKVLSVYGNKLSGGILQDFCASNNRFSGTVPKGLKNCTSLTRLRLDRNHFVGNITEDFGVYPVVDYIDLSYNNFEGEISSNWARCKNMTSLKISDNNITGKIPPELGLATKLQYLDLSSNQLVGVIPKELGNLKSLFNLTLSDNKLIGSIPNELGNLLDLASLDLGGNGLNGTIPEGIGNCLKMINLNLSRNSLSGVIPWQIGNLVSLQVLLDISRNSLSGEIPLQLGKLVSLEDLDLSHNNLSGQIPSTFDQMQSLMSVDMSYNNLEGPLPDGKVFTNAPLESFMGNKALCGNITGLMPCPRALNISKRNGKDRVILITAPIIGVGALCIIVAVALYLLKGGKGEKTRKLGSHRENMFSIWSFDGKLVYKDINEATEGFDAKYCIGEGGHGTVYKAVLSTGQIVAVKKLKTAQNPGFVKGKNFEAEIEALSKIRHRNIVKLNGFCSHAQHSLLVYEYLERGSLGKLLGNAKEARELDWEKRINVIKGIANALCYMHYDCSPPIIHRDVSSNNVLLDRDYEARVSDFGTARLLCLDSCNLTELAGTYGYIAPELAYTTKPTKKCDVYSFGVVALEVIRGSHPGDLISPSSSSSAYTSSSSSSAASNTSLLESTPNLIPKDLLDTRLPYPASGLAHEIAIIIKLALECIKDDPHVRPTMQYVCHQLQPTRKLALSNSIEKIMSWNGCESSSEGAKSMRSSSCSSGHKVDIV</sequence>
<evidence type="ECO:0000256" key="20">
    <source>
        <dbReference type="PROSITE-ProRule" id="PRU10141"/>
    </source>
</evidence>
<keyword evidence="4" id="KW-0723">Serine/threonine-protein kinase</keyword>
<evidence type="ECO:0000256" key="1">
    <source>
        <dbReference type="ARBA" id="ARBA00004236"/>
    </source>
</evidence>
<reference evidence="24" key="1">
    <citation type="journal article" date="2017" name="Nature">
        <title>The genome of Chenopodium quinoa.</title>
        <authorList>
            <person name="Jarvis D.E."/>
            <person name="Ho Y.S."/>
            <person name="Lightfoot D.J."/>
            <person name="Schmoeckel S.M."/>
            <person name="Li B."/>
            <person name="Borm T.J.A."/>
            <person name="Ohyanagi H."/>
            <person name="Mineta K."/>
            <person name="Michell C.T."/>
            <person name="Saber N."/>
            <person name="Kharbatia N.M."/>
            <person name="Rupper R.R."/>
            <person name="Sharp A.R."/>
            <person name="Dally N."/>
            <person name="Boughton B.A."/>
            <person name="Woo Y.H."/>
            <person name="Gao G."/>
            <person name="Schijlen E.G.W.M."/>
            <person name="Guo X."/>
            <person name="Momin A.A."/>
            <person name="Negrao S."/>
            <person name="Al-Babili S."/>
            <person name="Gehring C."/>
            <person name="Roessner U."/>
            <person name="Jung C."/>
            <person name="Murphy K."/>
            <person name="Arold S.T."/>
            <person name="Gojobori T."/>
            <person name="van der Linden C.G."/>
            <person name="van Loo E.N."/>
            <person name="Jellen E.N."/>
            <person name="Maughan P.J."/>
            <person name="Tester M."/>
        </authorList>
    </citation>
    <scope>NUCLEOTIDE SEQUENCE [LARGE SCALE GENOMIC DNA]</scope>
    <source>
        <strain evidence="24">cv. PI 614886</strain>
    </source>
</reference>
<dbReference type="SUPFAM" id="SSF56112">
    <property type="entry name" value="Protein kinase-like (PK-like)"/>
    <property type="match status" value="1"/>
</dbReference>
<name>A0A803LGM3_CHEQI</name>
<evidence type="ECO:0000256" key="5">
    <source>
        <dbReference type="ARBA" id="ARBA00022553"/>
    </source>
</evidence>
<reference evidence="24" key="2">
    <citation type="submission" date="2021-03" db="UniProtKB">
        <authorList>
            <consortium name="EnsemblPlants"/>
        </authorList>
    </citation>
    <scope>IDENTIFICATION</scope>
</reference>
<dbReference type="GO" id="GO:0005524">
    <property type="term" value="F:ATP binding"/>
    <property type="evidence" value="ECO:0007669"/>
    <property type="project" value="UniProtKB-UniRule"/>
</dbReference>
<dbReference type="InterPro" id="IPR011009">
    <property type="entry name" value="Kinase-like_dom_sf"/>
</dbReference>
<dbReference type="FunFam" id="1.10.510.10:FF:000445">
    <property type="entry name" value="MDIS1-interacting receptor like kinase 2"/>
    <property type="match status" value="1"/>
</dbReference>
<evidence type="ECO:0000256" key="19">
    <source>
        <dbReference type="ARBA" id="ARBA00048679"/>
    </source>
</evidence>
<proteinExistence type="predicted"/>
<keyword evidence="5" id="KW-0597">Phosphoprotein</keyword>
<evidence type="ECO:0000256" key="6">
    <source>
        <dbReference type="ARBA" id="ARBA00022614"/>
    </source>
</evidence>
<dbReference type="InterPro" id="IPR032675">
    <property type="entry name" value="LRR_dom_sf"/>
</dbReference>
<keyword evidence="14 22" id="KW-1133">Transmembrane helix</keyword>
<dbReference type="PROSITE" id="PS00109">
    <property type="entry name" value="PROTEIN_KINASE_TYR"/>
    <property type="match status" value="1"/>
</dbReference>
<dbReference type="InterPro" id="IPR000719">
    <property type="entry name" value="Prot_kinase_dom"/>
</dbReference>
<feature type="compositionally biased region" description="Polar residues" evidence="21">
    <location>
        <begin position="804"/>
        <end position="819"/>
    </location>
</feature>
<feature type="transmembrane region" description="Helical" evidence="22">
    <location>
        <begin position="432"/>
        <end position="456"/>
    </location>
</feature>
<evidence type="ECO:0000256" key="10">
    <source>
        <dbReference type="ARBA" id="ARBA00022737"/>
    </source>
</evidence>
<keyword evidence="10" id="KW-0677">Repeat</keyword>
<comment type="catalytic activity">
    <reaction evidence="19">
        <text>L-seryl-[protein] + ATP = O-phospho-L-seryl-[protein] + ADP + H(+)</text>
        <dbReference type="Rhea" id="RHEA:17989"/>
        <dbReference type="Rhea" id="RHEA-COMP:9863"/>
        <dbReference type="Rhea" id="RHEA-COMP:11604"/>
        <dbReference type="ChEBI" id="CHEBI:15378"/>
        <dbReference type="ChEBI" id="CHEBI:29999"/>
        <dbReference type="ChEBI" id="CHEBI:30616"/>
        <dbReference type="ChEBI" id="CHEBI:83421"/>
        <dbReference type="ChEBI" id="CHEBI:456216"/>
        <dbReference type="EC" id="2.7.11.1"/>
    </reaction>
</comment>
<dbReference type="InterPro" id="IPR001611">
    <property type="entry name" value="Leu-rich_rpt"/>
</dbReference>